<evidence type="ECO:0000256" key="2">
    <source>
        <dbReference type="ARBA" id="ARBA00022801"/>
    </source>
</evidence>
<dbReference type="InterPro" id="IPR048395">
    <property type="entry name" value="Glyco_hydro_31_C"/>
</dbReference>
<dbReference type="SUPFAM" id="SSF51011">
    <property type="entry name" value="Glycosyl hydrolase domain"/>
    <property type="match status" value="1"/>
</dbReference>
<keyword evidence="4" id="KW-0326">Glycosidase</keyword>
<feature type="domain" description="Glycosyl hydrolase family 31 C-terminal" evidence="5">
    <location>
        <begin position="1"/>
        <end position="88"/>
    </location>
</feature>
<dbReference type="PANTHER" id="PTHR22762">
    <property type="entry name" value="ALPHA-GLUCOSIDASE"/>
    <property type="match status" value="1"/>
</dbReference>
<keyword evidence="3" id="KW-0325">Glycoprotein</keyword>
<keyword evidence="7" id="KW-1185">Reference proteome</keyword>
<proteinExistence type="predicted"/>
<evidence type="ECO:0000256" key="1">
    <source>
        <dbReference type="ARBA" id="ARBA00022729"/>
    </source>
</evidence>
<accession>A0A8J6HLI4</accession>
<keyword evidence="1" id="KW-0732">Signal</keyword>
<dbReference type="GO" id="GO:0090599">
    <property type="term" value="F:alpha-glucosidase activity"/>
    <property type="evidence" value="ECO:0007669"/>
    <property type="project" value="TreeGrafter"/>
</dbReference>
<evidence type="ECO:0000259" key="5">
    <source>
        <dbReference type="Pfam" id="PF21365"/>
    </source>
</evidence>
<comment type="caution">
    <text evidence="6">The sequence shown here is derived from an EMBL/GenBank/DDBJ whole genome shotgun (WGS) entry which is preliminary data.</text>
</comment>
<name>A0A8J6HLI4_TENMO</name>
<evidence type="ECO:0000313" key="6">
    <source>
        <dbReference type="EMBL" id="KAH0815763.1"/>
    </source>
</evidence>
<evidence type="ECO:0000256" key="4">
    <source>
        <dbReference type="ARBA" id="ARBA00023295"/>
    </source>
</evidence>
<dbReference type="GO" id="GO:0006491">
    <property type="term" value="P:N-glycan processing"/>
    <property type="evidence" value="ECO:0007669"/>
    <property type="project" value="TreeGrafter"/>
</dbReference>
<evidence type="ECO:0000256" key="3">
    <source>
        <dbReference type="ARBA" id="ARBA00023180"/>
    </source>
</evidence>
<dbReference type="Pfam" id="PF21365">
    <property type="entry name" value="Glyco_hydro_31_3rd"/>
    <property type="match status" value="1"/>
</dbReference>
<dbReference type="InterPro" id="IPR013780">
    <property type="entry name" value="Glyco_hydro_b"/>
</dbReference>
<gene>
    <name evidence="6" type="ORF">GEV33_007028</name>
</gene>
<organism evidence="6 7">
    <name type="scientific">Tenebrio molitor</name>
    <name type="common">Yellow mealworm beetle</name>
    <dbReference type="NCBI Taxonomy" id="7067"/>
    <lineage>
        <taxon>Eukaryota</taxon>
        <taxon>Metazoa</taxon>
        <taxon>Ecdysozoa</taxon>
        <taxon>Arthropoda</taxon>
        <taxon>Hexapoda</taxon>
        <taxon>Insecta</taxon>
        <taxon>Pterygota</taxon>
        <taxon>Neoptera</taxon>
        <taxon>Endopterygota</taxon>
        <taxon>Coleoptera</taxon>
        <taxon>Polyphaga</taxon>
        <taxon>Cucujiformia</taxon>
        <taxon>Tenebrionidae</taxon>
        <taxon>Tenebrio</taxon>
    </lineage>
</organism>
<dbReference type="AlphaFoldDB" id="A0A8J6HLI4"/>
<dbReference type="PANTHER" id="PTHR22762:SF54">
    <property type="entry name" value="BCDNA.GH04962"/>
    <property type="match status" value="1"/>
</dbReference>
<reference evidence="6" key="1">
    <citation type="journal article" date="2020" name="J Insects Food Feed">
        <title>The yellow mealworm (Tenebrio molitor) genome: a resource for the emerging insects as food and feed industry.</title>
        <authorList>
            <person name="Eriksson T."/>
            <person name="Andere A."/>
            <person name="Kelstrup H."/>
            <person name="Emery V."/>
            <person name="Picard C."/>
        </authorList>
    </citation>
    <scope>NUCLEOTIDE SEQUENCE</scope>
    <source>
        <strain evidence="6">Stoneville</strain>
        <tissue evidence="6">Whole head</tissue>
    </source>
</reference>
<reference evidence="6" key="2">
    <citation type="submission" date="2021-08" db="EMBL/GenBank/DDBJ databases">
        <authorList>
            <person name="Eriksson T."/>
        </authorList>
    </citation>
    <scope>NUCLEOTIDE SEQUENCE</scope>
    <source>
        <strain evidence="6">Stoneville</strain>
        <tissue evidence="6">Whole head</tissue>
    </source>
</reference>
<dbReference type="Gene3D" id="2.60.40.1180">
    <property type="entry name" value="Golgi alpha-mannosidase II"/>
    <property type="match status" value="2"/>
</dbReference>
<dbReference type="EMBL" id="JABDTM020022634">
    <property type="protein sequence ID" value="KAH0815763.1"/>
    <property type="molecule type" value="Genomic_DNA"/>
</dbReference>
<evidence type="ECO:0000313" key="7">
    <source>
        <dbReference type="Proteomes" id="UP000719412"/>
    </source>
</evidence>
<sequence length="161" mass="18295">MIRPLFYHYPEDQDAFQVDDQLLVGSDILVKAVGESEVESVQVYFPGGDDVLWFSAQLDGTFYPGTGLTEIPVTIDRIPVYYRQGSIIATKQTSRPSTIDMKDDDYSLLVFLNDDLTATGTVYIDDNLSFEYRDSMRYNYVSLVSYGNIIVYSSIDDSDRF</sequence>
<dbReference type="Proteomes" id="UP000719412">
    <property type="component" value="Unassembled WGS sequence"/>
</dbReference>
<keyword evidence="2" id="KW-0378">Hydrolase</keyword>
<protein>
    <recommendedName>
        <fullName evidence="5">Glycosyl hydrolase family 31 C-terminal domain-containing protein</fullName>
    </recommendedName>
</protein>